<accession>A0ABR1U4E5</accession>
<dbReference type="InterPro" id="IPR050471">
    <property type="entry name" value="AB_hydrolase"/>
</dbReference>
<keyword evidence="3" id="KW-1185">Reference proteome</keyword>
<feature type="domain" description="AB hydrolase-1" evidence="1">
    <location>
        <begin position="56"/>
        <end position="187"/>
    </location>
</feature>
<gene>
    <name evidence="2" type="ORF">PG996_013075</name>
</gene>
<dbReference type="EMBL" id="JAQQWM010000008">
    <property type="protein sequence ID" value="KAK8053774.1"/>
    <property type="molecule type" value="Genomic_DNA"/>
</dbReference>
<proteinExistence type="predicted"/>
<dbReference type="PANTHER" id="PTHR43433">
    <property type="entry name" value="HYDROLASE, ALPHA/BETA FOLD FAMILY PROTEIN"/>
    <property type="match status" value="1"/>
</dbReference>
<comment type="caution">
    <text evidence="2">The sequence shown here is derived from an EMBL/GenBank/DDBJ whole genome shotgun (WGS) entry which is preliminary data.</text>
</comment>
<organism evidence="2 3">
    <name type="scientific">Apiospora saccharicola</name>
    <dbReference type="NCBI Taxonomy" id="335842"/>
    <lineage>
        <taxon>Eukaryota</taxon>
        <taxon>Fungi</taxon>
        <taxon>Dikarya</taxon>
        <taxon>Ascomycota</taxon>
        <taxon>Pezizomycotina</taxon>
        <taxon>Sordariomycetes</taxon>
        <taxon>Xylariomycetidae</taxon>
        <taxon>Amphisphaeriales</taxon>
        <taxon>Apiosporaceae</taxon>
        <taxon>Apiospora</taxon>
    </lineage>
</organism>
<dbReference type="PANTHER" id="PTHR43433:SF5">
    <property type="entry name" value="AB HYDROLASE-1 DOMAIN-CONTAINING PROTEIN"/>
    <property type="match status" value="1"/>
</dbReference>
<reference evidence="2 3" key="1">
    <citation type="submission" date="2023-01" db="EMBL/GenBank/DDBJ databases">
        <title>Analysis of 21 Apiospora genomes using comparative genomics revels a genus with tremendous synthesis potential of carbohydrate active enzymes and secondary metabolites.</title>
        <authorList>
            <person name="Sorensen T."/>
        </authorList>
    </citation>
    <scope>NUCLEOTIDE SEQUENCE [LARGE SCALE GENOMIC DNA]</scope>
    <source>
        <strain evidence="2 3">CBS 83171</strain>
    </source>
</reference>
<dbReference type="PRINTS" id="PR00111">
    <property type="entry name" value="ABHYDROLASE"/>
</dbReference>
<evidence type="ECO:0000259" key="1">
    <source>
        <dbReference type="Pfam" id="PF00561"/>
    </source>
</evidence>
<dbReference type="SUPFAM" id="SSF53474">
    <property type="entry name" value="alpha/beta-Hydrolases"/>
    <property type="match status" value="1"/>
</dbReference>
<dbReference type="Proteomes" id="UP001446871">
    <property type="component" value="Unassembled WGS sequence"/>
</dbReference>
<dbReference type="Gene3D" id="3.40.50.1820">
    <property type="entry name" value="alpha/beta hydrolase"/>
    <property type="match status" value="1"/>
</dbReference>
<evidence type="ECO:0000313" key="2">
    <source>
        <dbReference type="EMBL" id="KAK8053774.1"/>
    </source>
</evidence>
<evidence type="ECO:0000313" key="3">
    <source>
        <dbReference type="Proteomes" id="UP001446871"/>
    </source>
</evidence>
<dbReference type="Pfam" id="PF00561">
    <property type="entry name" value="Abhydrolase_1"/>
    <property type="match status" value="1"/>
</dbReference>
<dbReference type="InterPro" id="IPR000073">
    <property type="entry name" value="AB_hydrolase_1"/>
</dbReference>
<name>A0ABR1U4E5_9PEZI</name>
<protein>
    <submittedName>
        <fullName evidence="2">Alpha/beta-hydrolase</fullName>
    </submittedName>
</protein>
<sequence>MRFPTVAQITRHPAFDTAVWKLRPRQSGLLPVGATRGGRHSVSWEIHGNGPIKMMLIGGLGVTRADWQRQTYHFGHLHKDRYSVLLVDNLGAGASDKPFSPIGYTTSGLARDLLEVADHVQWTAPRSLHIGGGSLGGMIAQAVAREAPERIARLALWSTCPRFFRTGSWPEYLRHIWGAVAPKTFEVEIRDVARACFPEAWLAAAPPANDGIVVNDQVDAVDSKRPGQGEINNNSRGAVPRFGTNYELWAAGEIAKHRAGHVTRTGHWMQALAGVRHSLDAEQLRSLGDEVGRERIMVLHGDADGMMPVDLGRVLMAELRPARSIVVKGMGHAPIQERADWFNGVLGEWFTDEERPSSTSAR</sequence>
<dbReference type="InterPro" id="IPR029058">
    <property type="entry name" value="AB_hydrolase_fold"/>
</dbReference>